<protein>
    <submittedName>
        <fullName evidence="1">Uncharacterized protein</fullName>
    </submittedName>
</protein>
<evidence type="ECO:0000313" key="1">
    <source>
        <dbReference type="EMBL" id="RPE64760.1"/>
    </source>
</evidence>
<name>A0A3N4USU4_9RHOB</name>
<dbReference type="EMBL" id="RKQK01000004">
    <property type="protein sequence ID" value="RPE64760.1"/>
    <property type="molecule type" value="Genomic_DNA"/>
</dbReference>
<reference evidence="1 2" key="1">
    <citation type="submission" date="2018-11" db="EMBL/GenBank/DDBJ databases">
        <title>Genomic Encyclopedia of Type Strains, Phase IV (KMG-IV): sequencing the most valuable type-strain genomes for metagenomic binning, comparative biology and taxonomic classification.</title>
        <authorList>
            <person name="Goeker M."/>
        </authorList>
    </citation>
    <scope>NUCLEOTIDE SEQUENCE [LARGE SCALE GENOMIC DNA]</scope>
    <source>
        <strain evidence="1 2">DSM 104731</strain>
    </source>
</reference>
<organism evidence="1 2">
    <name type="scientific">Pacificibacter maritimus</name>
    <dbReference type="NCBI Taxonomy" id="762213"/>
    <lineage>
        <taxon>Bacteria</taxon>
        <taxon>Pseudomonadati</taxon>
        <taxon>Pseudomonadota</taxon>
        <taxon>Alphaproteobacteria</taxon>
        <taxon>Rhodobacterales</taxon>
        <taxon>Roseobacteraceae</taxon>
        <taxon>Pacificibacter</taxon>
    </lineage>
</organism>
<evidence type="ECO:0000313" key="2">
    <source>
        <dbReference type="Proteomes" id="UP000269689"/>
    </source>
</evidence>
<keyword evidence="2" id="KW-1185">Reference proteome</keyword>
<accession>A0A3N4USU4</accession>
<dbReference type="AlphaFoldDB" id="A0A3N4USU4"/>
<gene>
    <name evidence="1" type="ORF">EDD53_2521</name>
</gene>
<comment type="caution">
    <text evidence="1">The sequence shown here is derived from an EMBL/GenBank/DDBJ whole genome shotgun (WGS) entry which is preliminary data.</text>
</comment>
<proteinExistence type="predicted"/>
<sequence length="41" mass="4559">MTFLFTGFSVNNVKTQIQLTEILCHGERADAQVCERKSGDA</sequence>
<dbReference type="Proteomes" id="UP000269689">
    <property type="component" value="Unassembled WGS sequence"/>
</dbReference>